<feature type="domain" description="NAD-dependent epimerase/dehydratase" evidence="3">
    <location>
        <begin position="7"/>
        <end position="114"/>
    </location>
</feature>
<dbReference type="Gene3D" id="3.40.50.720">
    <property type="entry name" value="NAD(P)-binding Rossmann-like Domain"/>
    <property type="match status" value="1"/>
</dbReference>
<gene>
    <name evidence="4" type="ORF">IRJ16_05155</name>
</gene>
<protein>
    <submittedName>
        <fullName evidence="4">NAD-dependent epimerase/dehydratase family protein</fullName>
    </submittedName>
</protein>
<dbReference type="PANTHER" id="PTHR14097">
    <property type="entry name" value="OXIDOREDUCTASE HTATIP2"/>
    <property type="match status" value="1"/>
</dbReference>
<dbReference type="InterPro" id="IPR001509">
    <property type="entry name" value="Epimerase_deHydtase"/>
</dbReference>
<proteinExistence type="predicted"/>
<reference evidence="4" key="1">
    <citation type="submission" date="2020-10" db="EMBL/GenBank/DDBJ databases">
        <title>Mucilaginibacter mali sp. nov., isolated from rhizosphere soil of apple orchard.</title>
        <authorList>
            <person name="Lee J.-S."/>
            <person name="Kim H.S."/>
            <person name="Kim J.-S."/>
        </authorList>
    </citation>
    <scope>NUCLEOTIDE SEQUENCE</scope>
    <source>
        <strain evidence="4">KCTC 22746</strain>
    </source>
</reference>
<evidence type="ECO:0000313" key="5">
    <source>
        <dbReference type="Proteomes" id="UP000622475"/>
    </source>
</evidence>
<sequence length="216" mass="24199">MAGKKAIIAGASGLIGSNLLQILLDEPFYDEVLIIVRKHLNVDHPKLRQLIVNFDELYKHAAEFTGHAIFLCLGTTAAQTPDKALYRKIDHDYTIQLAQLAHQNNVKQCHLISAVGADATSSNFYLKLKGDTEEDIKKVGISSLHIYRPSMLRGRKENQRFGEGVINGIMTVADHLLIGSFSKYRSISAAQVARRMFIQSTDNQLGTFLYHYKELI</sequence>
<keyword evidence="5" id="KW-1185">Reference proteome</keyword>
<evidence type="ECO:0000256" key="2">
    <source>
        <dbReference type="ARBA" id="ARBA00023136"/>
    </source>
</evidence>
<evidence type="ECO:0000256" key="1">
    <source>
        <dbReference type="ARBA" id="ARBA00004370"/>
    </source>
</evidence>
<evidence type="ECO:0000259" key="3">
    <source>
        <dbReference type="Pfam" id="PF01370"/>
    </source>
</evidence>
<organism evidence="4 5">
    <name type="scientific">Mucilaginibacter myungsuensis</name>
    <dbReference type="NCBI Taxonomy" id="649104"/>
    <lineage>
        <taxon>Bacteria</taxon>
        <taxon>Pseudomonadati</taxon>
        <taxon>Bacteroidota</taxon>
        <taxon>Sphingobacteriia</taxon>
        <taxon>Sphingobacteriales</taxon>
        <taxon>Sphingobacteriaceae</taxon>
        <taxon>Mucilaginibacter</taxon>
    </lineage>
</organism>
<evidence type="ECO:0000313" key="4">
    <source>
        <dbReference type="EMBL" id="MBE9661262.1"/>
    </source>
</evidence>
<dbReference type="EMBL" id="JADFFL010000002">
    <property type="protein sequence ID" value="MBE9661262.1"/>
    <property type="molecule type" value="Genomic_DNA"/>
</dbReference>
<dbReference type="AlphaFoldDB" id="A0A929KV10"/>
<dbReference type="SUPFAM" id="SSF51735">
    <property type="entry name" value="NAD(P)-binding Rossmann-fold domains"/>
    <property type="match status" value="1"/>
</dbReference>
<comment type="subcellular location">
    <subcellularLocation>
        <location evidence="1">Membrane</location>
    </subcellularLocation>
</comment>
<dbReference type="RefSeq" id="WP_194110463.1">
    <property type="nucleotide sequence ID" value="NZ_JADFFL010000002.1"/>
</dbReference>
<dbReference type="Pfam" id="PF01370">
    <property type="entry name" value="Epimerase"/>
    <property type="match status" value="1"/>
</dbReference>
<dbReference type="PANTHER" id="PTHR14097:SF7">
    <property type="entry name" value="OXIDOREDUCTASE HTATIP2"/>
    <property type="match status" value="1"/>
</dbReference>
<dbReference type="GO" id="GO:0016020">
    <property type="term" value="C:membrane"/>
    <property type="evidence" value="ECO:0007669"/>
    <property type="project" value="UniProtKB-SubCell"/>
</dbReference>
<keyword evidence="2" id="KW-0472">Membrane</keyword>
<comment type="caution">
    <text evidence="4">The sequence shown here is derived from an EMBL/GenBank/DDBJ whole genome shotgun (WGS) entry which is preliminary data.</text>
</comment>
<dbReference type="InterPro" id="IPR036291">
    <property type="entry name" value="NAD(P)-bd_dom_sf"/>
</dbReference>
<name>A0A929KV10_9SPHI</name>
<accession>A0A929KV10</accession>
<dbReference type="Proteomes" id="UP000622475">
    <property type="component" value="Unassembled WGS sequence"/>
</dbReference>